<name>A0A1I5K1M4_9GAMM</name>
<dbReference type="Proteomes" id="UP000182400">
    <property type="component" value="Unassembled WGS sequence"/>
</dbReference>
<organism evidence="1 2">
    <name type="scientific">Ectopseudomonas composti</name>
    <dbReference type="NCBI Taxonomy" id="658457"/>
    <lineage>
        <taxon>Bacteria</taxon>
        <taxon>Pseudomonadati</taxon>
        <taxon>Pseudomonadota</taxon>
        <taxon>Gammaproteobacteria</taxon>
        <taxon>Pseudomonadales</taxon>
        <taxon>Pseudomonadaceae</taxon>
        <taxon>Ectopseudomonas</taxon>
    </lineage>
</organism>
<dbReference type="AlphaFoldDB" id="A0A1I5K1M4"/>
<evidence type="ECO:0000313" key="2">
    <source>
        <dbReference type="Proteomes" id="UP000182400"/>
    </source>
</evidence>
<dbReference type="STRING" id="658457.SAMN05216601_10260"/>
<evidence type="ECO:0000313" key="1">
    <source>
        <dbReference type="EMBL" id="SFO78908.1"/>
    </source>
</evidence>
<dbReference type="EMBL" id="FOWP01000002">
    <property type="protein sequence ID" value="SFO78908.1"/>
    <property type="molecule type" value="Genomic_DNA"/>
</dbReference>
<accession>A0A1I5K1M4</accession>
<sequence>MLYELTVQALVDSRRVPIERPDALGISEKHIEEFLASHLVELIPEEQLMLLAQERQFQEEADILALDRKGTLFIFELKRWQSSAENLLQVMRYGQKFGRYTYAQLETMVQRQQRLQGALSARHQEYFGLEAPLKEQEFNQDQRFVVVTNGVDRDTLEAIQYWSKKGVHIDSLTYKLYRVGGKPFIQFDTYNPELDLLMEANPGIFIVNTNRTYMDDAWRDMLGDGKKGKAAAYYDRKNAVRKIGKGSTVFLYHTGVGVIAKGKATGGVQATDYEGDVDEQFFVPLQFEWSLLDPESWSSRAPKAYEINALTGASNRFRQTVFNASEEMRDAIQGVWAARNA</sequence>
<dbReference type="InterPro" id="IPR011856">
    <property type="entry name" value="tRNA_endonuc-like_dom_sf"/>
</dbReference>
<dbReference type="OrthoDB" id="6659686at2"/>
<gene>
    <name evidence="1" type="ORF">SAMN05216601_10260</name>
</gene>
<reference evidence="1 2" key="1">
    <citation type="submission" date="2016-10" db="EMBL/GenBank/DDBJ databases">
        <authorList>
            <person name="de Groot N.N."/>
        </authorList>
    </citation>
    <scope>NUCLEOTIDE SEQUENCE [LARGE SCALE GENOMIC DNA]</scope>
    <source>
        <strain evidence="1 2">CCUG 59231</strain>
    </source>
</reference>
<protein>
    <recommendedName>
        <fullName evidence="3">DUF91 domain-containing protein</fullName>
    </recommendedName>
</protein>
<dbReference type="Gene3D" id="3.40.1350.10">
    <property type="match status" value="1"/>
</dbReference>
<dbReference type="RefSeq" id="WP_083413225.1">
    <property type="nucleotide sequence ID" value="NZ_FOWP01000002.1"/>
</dbReference>
<dbReference type="GO" id="GO:0003676">
    <property type="term" value="F:nucleic acid binding"/>
    <property type="evidence" value="ECO:0007669"/>
    <property type="project" value="InterPro"/>
</dbReference>
<evidence type="ECO:0008006" key="3">
    <source>
        <dbReference type="Google" id="ProtNLM"/>
    </source>
</evidence>
<proteinExistence type="predicted"/>